<protein>
    <recommendedName>
        <fullName evidence="3">PPM-type phosphatase domain-containing protein</fullName>
    </recommendedName>
</protein>
<sequence>MGAGSAFEPDFALRNARAEDGCLLCPDGLTGVAPTGEIQRVLGPEDDPGRAVRELVALANRAGGPDNVTCVVAHVAEQKALTSV</sequence>
<evidence type="ECO:0008006" key="3">
    <source>
        <dbReference type="Google" id="ProtNLM"/>
    </source>
</evidence>
<accession>A0A0A0N7D2</accession>
<dbReference type="AlphaFoldDB" id="A0A0A0N7D2"/>
<dbReference type="EMBL" id="QYCY01000002">
    <property type="protein sequence ID" value="RLV75448.1"/>
    <property type="molecule type" value="Genomic_DNA"/>
</dbReference>
<dbReference type="Gene3D" id="3.60.40.10">
    <property type="entry name" value="PPM-type phosphatase domain"/>
    <property type="match status" value="1"/>
</dbReference>
<evidence type="ECO:0000313" key="2">
    <source>
        <dbReference type="Proteomes" id="UP000281594"/>
    </source>
</evidence>
<dbReference type="STRING" id="1343740.M271_03995"/>
<proteinExistence type="predicted"/>
<organism evidence="1 2">
    <name type="scientific">Streptomyces rapamycinicus (strain ATCC 29253 / DSM 41530 / NRRL 5491 / AYB-994)</name>
    <name type="common">Streptomyces hygroscopicus (strain ATCC 29253)</name>
    <dbReference type="NCBI Taxonomy" id="1343740"/>
    <lineage>
        <taxon>Bacteria</taxon>
        <taxon>Bacillati</taxon>
        <taxon>Actinomycetota</taxon>
        <taxon>Actinomycetes</taxon>
        <taxon>Kitasatosporales</taxon>
        <taxon>Streptomycetaceae</taxon>
        <taxon>Streptomyces</taxon>
        <taxon>Streptomyces violaceusniger group</taxon>
    </lineage>
</organism>
<dbReference type="HOGENOM" id="CLU_2526170_0_0_11"/>
<comment type="caution">
    <text evidence="1">The sequence shown here is derived from an EMBL/GenBank/DDBJ whole genome shotgun (WGS) entry which is preliminary data.</text>
</comment>
<evidence type="ECO:0000313" key="1">
    <source>
        <dbReference type="EMBL" id="RLV75448.1"/>
    </source>
</evidence>
<dbReference type="SUPFAM" id="SSF81606">
    <property type="entry name" value="PP2C-like"/>
    <property type="match status" value="1"/>
</dbReference>
<name>A0A0A0N7D2_STRRN</name>
<dbReference type="KEGG" id="src:M271_03995"/>
<reference evidence="1 2" key="1">
    <citation type="journal article" date="2018" name="J. Biol. Chem.">
        <title>Discovery of the actinoplanic acid pathway in Streptomyces rapamycinicus reveals a genetically conserved synergism with rapamycin.</title>
        <authorList>
            <person name="Mrak P."/>
            <person name="Krastel P."/>
            <person name="Pivk Lukancic P."/>
            <person name="Tao J."/>
            <person name="Pistorius D."/>
            <person name="Moore C.M."/>
        </authorList>
    </citation>
    <scope>NUCLEOTIDE SEQUENCE [LARGE SCALE GENOMIC DNA]</scope>
    <source>
        <strain evidence="1 2">NRRL 5491</strain>
    </source>
</reference>
<dbReference type="RefSeq" id="WP_020865831.1">
    <property type="nucleotide sequence ID" value="NC_022785.1"/>
</dbReference>
<dbReference type="InterPro" id="IPR036457">
    <property type="entry name" value="PPM-type-like_dom_sf"/>
</dbReference>
<dbReference type="eggNOG" id="COG0631">
    <property type="taxonomic scope" value="Bacteria"/>
</dbReference>
<dbReference type="Proteomes" id="UP000281594">
    <property type="component" value="Unassembled WGS sequence"/>
</dbReference>
<gene>
    <name evidence="1" type="ORF">D3C57_139520</name>
</gene>